<dbReference type="GO" id="GO:0031469">
    <property type="term" value="C:bacterial microcompartment"/>
    <property type="evidence" value="ECO:0007669"/>
    <property type="project" value="UniProtKB-SubCell"/>
</dbReference>
<feature type="domain" description="BMC" evidence="5">
    <location>
        <begin position="3"/>
        <end position="89"/>
    </location>
</feature>
<name>A0A413FC91_9FIRM</name>
<feature type="compositionally biased region" description="Polar residues" evidence="4">
    <location>
        <begin position="178"/>
        <end position="188"/>
    </location>
</feature>
<dbReference type="PROSITE" id="PS51930">
    <property type="entry name" value="BMC_2"/>
    <property type="match status" value="1"/>
</dbReference>
<dbReference type="InterPro" id="IPR050575">
    <property type="entry name" value="BMC_shell"/>
</dbReference>
<evidence type="ECO:0000313" key="7">
    <source>
        <dbReference type="EMBL" id="RGX27007.1"/>
    </source>
</evidence>
<evidence type="ECO:0000259" key="5">
    <source>
        <dbReference type="PROSITE" id="PS51930"/>
    </source>
</evidence>
<feature type="compositionally biased region" description="Gly residues" evidence="4">
    <location>
        <begin position="114"/>
        <end position="123"/>
    </location>
</feature>
<dbReference type="CDD" id="cd07045">
    <property type="entry name" value="BMC_CcmK_like"/>
    <property type="match status" value="1"/>
</dbReference>
<dbReference type="PROSITE" id="PS51931">
    <property type="entry name" value="BMC_CP"/>
    <property type="match status" value="1"/>
</dbReference>
<proteinExistence type="inferred from homology"/>
<dbReference type="SMART" id="SM00877">
    <property type="entry name" value="BMC"/>
    <property type="match status" value="1"/>
</dbReference>
<feature type="region of interest" description="Disordered" evidence="4">
    <location>
        <begin position="80"/>
        <end position="160"/>
    </location>
</feature>
<sequence length="268" mass="27045">MQALGMIETKGTLAAVEAADAMLKAADVALLEKTKVGGGLVTVTVTGDVAAVTAAVDAGAAAVERLGSDCLSARHVIPRPHGELEGMFGGGTDDGGPGDDGQDDGGPGDDGPEDGGPGNGGPEDSGPGNDGPEDGGPGNGGQEDNGPVGHTPEVPHPDTGAQEHAILPVNESSESENNDAITTPTASDSAALLHKPSFDLLVETSGAEQAIKALVNLKTTQLRALAREYPEFAMAGQSISKAGKTQLLRQLEAFYKAQSGKQVHKKEK</sequence>
<dbReference type="Gene3D" id="3.30.70.1710">
    <property type="match status" value="1"/>
</dbReference>
<evidence type="ECO:0000256" key="2">
    <source>
        <dbReference type="ARBA" id="ARBA00024446"/>
    </source>
</evidence>
<accession>A0A413FC91</accession>
<dbReference type="PANTHER" id="PTHR33941">
    <property type="entry name" value="PROPANEDIOL UTILIZATION PROTEIN PDUA"/>
    <property type="match status" value="1"/>
</dbReference>
<dbReference type="RefSeq" id="WP_007715230.1">
    <property type="nucleotide sequence ID" value="NZ_JAWRJJ010000059.1"/>
</dbReference>
<evidence type="ECO:0000259" key="6">
    <source>
        <dbReference type="PROSITE" id="PS51931"/>
    </source>
</evidence>
<evidence type="ECO:0000313" key="8">
    <source>
        <dbReference type="Proteomes" id="UP000283880"/>
    </source>
</evidence>
<feature type="compositionally biased region" description="Gly residues" evidence="4">
    <location>
        <begin position="134"/>
        <end position="143"/>
    </location>
</feature>
<dbReference type="InterPro" id="IPR044870">
    <property type="entry name" value="BMC_CP"/>
</dbReference>
<dbReference type="SUPFAM" id="SSF143414">
    <property type="entry name" value="CcmK-like"/>
    <property type="match status" value="1"/>
</dbReference>
<reference evidence="7 8" key="1">
    <citation type="submission" date="2018-08" db="EMBL/GenBank/DDBJ databases">
        <title>A genome reference for cultivated species of the human gut microbiota.</title>
        <authorList>
            <person name="Zou Y."/>
            <person name="Xue W."/>
            <person name="Luo G."/>
        </authorList>
    </citation>
    <scope>NUCLEOTIDE SEQUENCE [LARGE SCALE GENOMIC DNA]</scope>
    <source>
        <strain evidence="7 8">AF04-15</strain>
    </source>
</reference>
<evidence type="ECO:0000256" key="1">
    <source>
        <dbReference type="ARBA" id="ARBA00024322"/>
    </source>
</evidence>
<organism evidence="7 8">
    <name type="scientific">Enterocloster asparagiformis</name>
    <dbReference type="NCBI Taxonomy" id="333367"/>
    <lineage>
        <taxon>Bacteria</taxon>
        <taxon>Bacillati</taxon>
        <taxon>Bacillota</taxon>
        <taxon>Clostridia</taxon>
        <taxon>Lachnospirales</taxon>
        <taxon>Lachnospiraceae</taxon>
        <taxon>Enterocloster</taxon>
    </lineage>
</organism>
<evidence type="ECO:0000256" key="3">
    <source>
        <dbReference type="PROSITE-ProRule" id="PRU01278"/>
    </source>
</evidence>
<comment type="caution">
    <text evidence="7">The sequence shown here is derived from an EMBL/GenBank/DDBJ whole genome shotgun (WGS) entry which is preliminary data.</text>
</comment>
<dbReference type="AlphaFoldDB" id="A0A413FC91"/>
<dbReference type="InterPro" id="IPR000249">
    <property type="entry name" value="BMC_dom"/>
</dbReference>
<feature type="domain" description="BMC circularly permuted" evidence="6">
    <location>
        <begin position="1"/>
        <end position="73"/>
    </location>
</feature>
<dbReference type="InterPro" id="IPR037233">
    <property type="entry name" value="CcmK-like_sf"/>
</dbReference>
<comment type="subcellular location">
    <subcellularLocation>
        <location evidence="1">Bacterial microcompartment</location>
    </subcellularLocation>
</comment>
<dbReference type="EMBL" id="QSBM01000014">
    <property type="protein sequence ID" value="RGX27007.1"/>
    <property type="molecule type" value="Genomic_DNA"/>
</dbReference>
<evidence type="ECO:0000256" key="4">
    <source>
        <dbReference type="SAM" id="MobiDB-lite"/>
    </source>
</evidence>
<dbReference type="Pfam" id="PF00936">
    <property type="entry name" value="BMC"/>
    <property type="match status" value="1"/>
</dbReference>
<gene>
    <name evidence="7" type="ORF">DWV29_18210</name>
</gene>
<dbReference type="InterPro" id="IPR044872">
    <property type="entry name" value="CcmK/CsoS1_BMC"/>
</dbReference>
<feature type="compositionally biased region" description="Acidic residues" evidence="4">
    <location>
        <begin position="96"/>
        <end position="113"/>
    </location>
</feature>
<feature type="region of interest" description="Disordered" evidence="4">
    <location>
        <begin position="169"/>
        <end position="188"/>
    </location>
</feature>
<dbReference type="OrthoDB" id="9812608at2"/>
<dbReference type="PANTHER" id="PTHR33941:SF11">
    <property type="entry name" value="BACTERIAL MICROCOMPARTMENT SHELL PROTEIN PDUJ"/>
    <property type="match status" value="1"/>
</dbReference>
<protein>
    <submittedName>
        <fullName evidence="7">BMC domain-containing protein</fullName>
    </submittedName>
</protein>
<comment type="similarity">
    <text evidence="3">Belongs to the bacterial microcompartments protein family.</text>
</comment>
<dbReference type="Proteomes" id="UP000283880">
    <property type="component" value="Unassembled WGS sequence"/>
</dbReference>
<keyword evidence="2" id="KW-1283">Bacterial microcompartment</keyword>